<name>A0A4R3JYX6_9FIRM</name>
<reference evidence="1 2" key="1">
    <citation type="submission" date="2019-03" db="EMBL/GenBank/DDBJ databases">
        <title>Genomic Encyclopedia of Type Strains, Phase IV (KMG-IV): sequencing the most valuable type-strain genomes for metagenomic binning, comparative biology and taxonomic classification.</title>
        <authorList>
            <person name="Goeker M."/>
        </authorList>
    </citation>
    <scope>NUCLEOTIDE SEQUENCE [LARGE SCALE GENOMIC DNA]</scope>
    <source>
        <strain evidence="1 2">DSM 29489</strain>
    </source>
</reference>
<keyword evidence="1" id="KW-0378">Hydrolase</keyword>
<dbReference type="RefSeq" id="WP_243117482.1">
    <property type="nucleotide sequence ID" value="NZ_SLZZ01000052.1"/>
</dbReference>
<dbReference type="NCBIfam" id="TIGR01509">
    <property type="entry name" value="HAD-SF-IA-v3"/>
    <property type="match status" value="1"/>
</dbReference>
<organism evidence="1 2">
    <name type="scientific">Muricomes intestini</name>
    <dbReference type="NCBI Taxonomy" id="1796634"/>
    <lineage>
        <taxon>Bacteria</taxon>
        <taxon>Bacillati</taxon>
        <taxon>Bacillota</taxon>
        <taxon>Clostridia</taxon>
        <taxon>Lachnospirales</taxon>
        <taxon>Lachnospiraceae</taxon>
        <taxon>Muricomes</taxon>
    </lineage>
</organism>
<dbReference type="InterPro" id="IPR041492">
    <property type="entry name" value="HAD_2"/>
</dbReference>
<dbReference type="EMBL" id="SLZZ01000052">
    <property type="protein sequence ID" value="TCS72493.1"/>
    <property type="molecule type" value="Genomic_DNA"/>
</dbReference>
<dbReference type="PRINTS" id="PR00413">
    <property type="entry name" value="HADHALOGNASE"/>
</dbReference>
<dbReference type="Gene3D" id="3.40.50.1000">
    <property type="entry name" value="HAD superfamily/HAD-like"/>
    <property type="match status" value="1"/>
</dbReference>
<dbReference type="SFLD" id="SFLDG01129">
    <property type="entry name" value="C1.5:_HAD__Beta-PGM__Phosphata"/>
    <property type="match status" value="1"/>
</dbReference>
<gene>
    <name evidence="1" type="ORF">EDD59_1525</name>
</gene>
<dbReference type="PANTHER" id="PTHR18901">
    <property type="entry name" value="2-DEOXYGLUCOSE-6-PHOSPHATE PHOSPHATASE 2"/>
    <property type="match status" value="1"/>
</dbReference>
<dbReference type="Pfam" id="PF13419">
    <property type="entry name" value="HAD_2"/>
    <property type="match status" value="1"/>
</dbReference>
<protein>
    <submittedName>
        <fullName evidence="1">HAD superfamily hydrolase (TIGR01509 family)</fullName>
    </submittedName>
</protein>
<dbReference type="SUPFAM" id="SSF56784">
    <property type="entry name" value="HAD-like"/>
    <property type="match status" value="1"/>
</dbReference>
<dbReference type="Proteomes" id="UP000295726">
    <property type="component" value="Unassembled WGS sequence"/>
</dbReference>
<sequence>MNFSKEATYSDMDKHYAIFDMDGTLVDSMVYWGHLAGEFLESKGIAQIPKDILAKIKPMTMTEAAALFIQEFSLNSTPESIAVEMNAMMGEHYRKDIPLKSGVKKYLDFLYQKGVQMCVVSATAEHLMEACLKRLDILKHFRFLLSCETVGAGKDKPDAYFAAAKRLGASPANTAVYEDALYAAETAKNAGFYVIGVYDESAEKYWDKIENLADETIRGF</sequence>
<dbReference type="InterPro" id="IPR036412">
    <property type="entry name" value="HAD-like_sf"/>
</dbReference>
<proteinExistence type="predicted"/>
<dbReference type="InterPro" id="IPR023198">
    <property type="entry name" value="PGP-like_dom2"/>
</dbReference>
<dbReference type="InterPro" id="IPR023214">
    <property type="entry name" value="HAD_sf"/>
</dbReference>
<comment type="caution">
    <text evidence="1">The sequence shown here is derived from an EMBL/GenBank/DDBJ whole genome shotgun (WGS) entry which is preliminary data.</text>
</comment>
<accession>A0A4R3JYX6</accession>
<evidence type="ECO:0000313" key="2">
    <source>
        <dbReference type="Proteomes" id="UP000295726"/>
    </source>
</evidence>
<dbReference type="AlphaFoldDB" id="A0A4R3JYX6"/>
<dbReference type="GO" id="GO:0016791">
    <property type="term" value="F:phosphatase activity"/>
    <property type="evidence" value="ECO:0007669"/>
    <property type="project" value="TreeGrafter"/>
</dbReference>
<keyword evidence="2" id="KW-1185">Reference proteome</keyword>
<dbReference type="InterPro" id="IPR006439">
    <property type="entry name" value="HAD-SF_hydro_IA"/>
</dbReference>
<dbReference type="Gene3D" id="1.10.150.240">
    <property type="entry name" value="Putative phosphatase, domain 2"/>
    <property type="match status" value="1"/>
</dbReference>
<evidence type="ECO:0000313" key="1">
    <source>
        <dbReference type="EMBL" id="TCS72493.1"/>
    </source>
</evidence>
<dbReference type="SFLD" id="SFLDS00003">
    <property type="entry name" value="Haloacid_Dehalogenase"/>
    <property type="match status" value="1"/>
</dbReference>
<dbReference type="PANTHER" id="PTHR18901:SF38">
    <property type="entry name" value="PSEUDOURIDINE-5'-PHOSPHATASE"/>
    <property type="match status" value="1"/>
</dbReference>